<dbReference type="Gene3D" id="1.10.630.10">
    <property type="entry name" value="Cytochrome P450"/>
    <property type="match status" value="1"/>
</dbReference>
<keyword evidence="2" id="KW-0808">Transferase</keyword>
<dbReference type="Pfam" id="PF02458">
    <property type="entry name" value="Transferase"/>
    <property type="match status" value="1"/>
</dbReference>
<evidence type="ECO:0000256" key="1">
    <source>
        <dbReference type="ARBA" id="ARBA00009861"/>
    </source>
</evidence>
<accession>A0AAV0NAM5</accession>
<dbReference type="AlphaFoldDB" id="A0AAV0NAM5"/>
<dbReference type="InterPro" id="IPR001128">
    <property type="entry name" value="Cyt_P450"/>
</dbReference>
<evidence type="ECO:0000256" key="3">
    <source>
        <dbReference type="ARBA" id="ARBA00023315"/>
    </source>
</evidence>
<reference evidence="4" key="1">
    <citation type="submission" date="2022-08" db="EMBL/GenBank/DDBJ databases">
        <authorList>
            <person name="Gutierrez-Valencia J."/>
        </authorList>
    </citation>
    <scope>NUCLEOTIDE SEQUENCE</scope>
</reference>
<name>A0AAV0NAM5_9ROSI</name>
<evidence type="ECO:0000256" key="2">
    <source>
        <dbReference type="ARBA" id="ARBA00022679"/>
    </source>
</evidence>
<keyword evidence="3" id="KW-0012">Acyltransferase</keyword>
<dbReference type="GO" id="GO:0016705">
    <property type="term" value="F:oxidoreductase activity, acting on paired donors, with incorporation or reduction of molecular oxygen"/>
    <property type="evidence" value="ECO:0007669"/>
    <property type="project" value="InterPro"/>
</dbReference>
<keyword evidence="5" id="KW-1185">Reference proteome</keyword>
<comment type="similarity">
    <text evidence="1">Belongs to the plant acyltransferase family.</text>
</comment>
<dbReference type="InterPro" id="IPR023213">
    <property type="entry name" value="CAT-like_dom_sf"/>
</dbReference>
<dbReference type="Pfam" id="PF00067">
    <property type="entry name" value="p450"/>
    <property type="match status" value="1"/>
</dbReference>
<proteinExistence type="inferred from homology"/>
<dbReference type="PANTHER" id="PTHR31623:SF110">
    <property type="entry name" value="VINORINE SYNTHASE-LIKE"/>
    <property type="match status" value="1"/>
</dbReference>
<dbReference type="GO" id="GO:0016746">
    <property type="term" value="F:acyltransferase activity"/>
    <property type="evidence" value="ECO:0007669"/>
    <property type="project" value="UniProtKB-KW"/>
</dbReference>
<organism evidence="4 5">
    <name type="scientific">Linum tenue</name>
    <dbReference type="NCBI Taxonomy" id="586396"/>
    <lineage>
        <taxon>Eukaryota</taxon>
        <taxon>Viridiplantae</taxon>
        <taxon>Streptophyta</taxon>
        <taxon>Embryophyta</taxon>
        <taxon>Tracheophyta</taxon>
        <taxon>Spermatophyta</taxon>
        <taxon>Magnoliopsida</taxon>
        <taxon>eudicotyledons</taxon>
        <taxon>Gunneridae</taxon>
        <taxon>Pentapetalae</taxon>
        <taxon>rosids</taxon>
        <taxon>fabids</taxon>
        <taxon>Malpighiales</taxon>
        <taxon>Linaceae</taxon>
        <taxon>Linum</taxon>
    </lineage>
</organism>
<evidence type="ECO:0000313" key="5">
    <source>
        <dbReference type="Proteomes" id="UP001154282"/>
    </source>
</evidence>
<dbReference type="InterPro" id="IPR036396">
    <property type="entry name" value="Cyt_P450_sf"/>
</dbReference>
<dbReference type="Proteomes" id="UP001154282">
    <property type="component" value="Unassembled WGS sequence"/>
</dbReference>
<dbReference type="PANTHER" id="PTHR31623">
    <property type="entry name" value="F21J9.9"/>
    <property type="match status" value="1"/>
</dbReference>
<evidence type="ECO:0000313" key="4">
    <source>
        <dbReference type="EMBL" id="CAI0455641.1"/>
    </source>
</evidence>
<comment type="caution">
    <text evidence="4">The sequence shown here is derived from an EMBL/GenBank/DDBJ whole genome shotgun (WGS) entry which is preliminary data.</text>
</comment>
<gene>
    <name evidence="4" type="ORF">LITE_LOCUS32433</name>
</gene>
<dbReference type="GO" id="GO:0004497">
    <property type="term" value="F:monooxygenase activity"/>
    <property type="evidence" value="ECO:0007669"/>
    <property type="project" value="InterPro"/>
</dbReference>
<dbReference type="GO" id="GO:0005506">
    <property type="term" value="F:iron ion binding"/>
    <property type="evidence" value="ECO:0007669"/>
    <property type="project" value="InterPro"/>
</dbReference>
<dbReference type="SUPFAM" id="SSF48264">
    <property type="entry name" value="Cytochrome P450"/>
    <property type="match status" value="1"/>
</dbReference>
<dbReference type="EMBL" id="CAMGYJ010000008">
    <property type="protein sequence ID" value="CAI0455641.1"/>
    <property type="molecule type" value="Genomic_DNA"/>
</dbReference>
<dbReference type="GO" id="GO:0020037">
    <property type="term" value="F:heme binding"/>
    <property type="evidence" value="ECO:0007669"/>
    <property type="project" value="InterPro"/>
</dbReference>
<protein>
    <submittedName>
        <fullName evidence="4">Uncharacterized protein</fullName>
    </submittedName>
</protein>
<sequence length="562" mass="61336">MFPLLVRAALSSKKPAASIWSLHRVRVLLLLPPSLKTSSSHHFHHNVNVSSTETIKPSSPTPAQRTTFKLSLIDNDVPPIYVPFIFFFFPGPGSTGPNPGERRFETLKSSLAQTLTRFYPLAGRLSKSGGIDQAGSVPVVHCNDEGVPFSSATVDLSVAEFLRKRLEIDSLQQFLPFTADPIVSDLESAPQIAFRATAFPCGGLAIGVCMLHKIIDAATLADKLWSAVASSQDKTAAAAVGGGAYAHDRAATSLLPLRHGDVPAVTEDLVREQGKMLTRRLAFDEEAIHALKAKAKSDQIPNPTRTEAVAGFLWKHVMSAAARAASPDGSNTRSVASVAAMSFHHHDQQQESLEDGTKTIQELVHKLRSSVEEIDKEFIGKLQGRNGRQEYTRNLEALWKPTITIVSDNSIIGSLHLLIIGNLPPLQRLRQLAEKYGPVMQLQLGEVTNVIISTPEAAKLVMKTHDLVFASRPAPHQLVAPTTILYGCNDVAFAPYGDDWRQMRKVCIFELLSAKRMASFRNVRSQEISKLVAAISEFVHGNNNEAAVNMRRLLVPLASRVA</sequence>
<dbReference type="Gene3D" id="3.30.559.10">
    <property type="entry name" value="Chloramphenicol acetyltransferase-like domain"/>
    <property type="match status" value="2"/>
</dbReference>